<feature type="compositionally biased region" description="Polar residues" evidence="1">
    <location>
        <begin position="297"/>
        <end position="309"/>
    </location>
</feature>
<evidence type="ECO:0000256" key="1">
    <source>
        <dbReference type="SAM" id="MobiDB-lite"/>
    </source>
</evidence>
<proteinExistence type="predicted"/>
<name>A0ABN9R8V2_9DINO</name>
<feature type="compositionally biased region" description="Basic and acidic residues" evidence="1">
    <location>
        <begin position="480"/>
        <end position="489"/>
    </location>
</feature>
<dbReference type="Proteomes" id="UP001189429">
    <property type="component" value="Unassembled WGS sequence"/>
</dbReference>
<feature type="compositionally biased region" description="Low complexity" evidence="1">
    <location>
        <begin position="413"/>
        <end position="422"/>
    </location>
</feature>
<feature type="compositionally biased region" description="Acidic residues" evidence="1">
    <location>
        <begin position="594"/>
        <end position="606"/>
    </location>
</feature>
<feature type="compositionally biased region" description="Acidic residues" evidence="1">
    <location>
        <begin position="443"/>
        <end position="460"/>
    </location>
</feature>
<feature type="compositionally biased region" description="Low complexity" evidence="1">
    <location>
        <begin position="250"/>
        <end position="268"/>
    </location>
</feature>
<accession>A0ABN9R8V2</accession>
<sequence>MCVTSIFVERSRFAVCIRGGSQERDGHQAAGSALSKLRGTWLYVLCIEYVGLTEAGASLAGHQVECRWYNGDDMVEVVFEVPREVERHELNQLRRKVKKLEVGSQSPGCGVGAGATGPEAAAQPAAPAASLSEAERANSFLATGCAESWEEQASEICRLAHQEDLNGIIRKWQGEIPGFHCAGSYEDIARKGVNFLASVNGRTARLSAKDLQKGLKEVLGEADPAPSAWAKMTLETLSWRNKRIGNKLRGSPGAASAASGGAAPSAADQGSAILALHGARAPPRERMGDEGARVAPSQGTVASSPPSTRKAQKGASYQAEKTATFKEDEDWVDYNTMELARARHCPEAWLGLKEERFRLRQGAKGFAVITVGGEAVETLVANAALQAAEQGGRGKAVKPQQAHPKGGAKKRPAAAPKRPAAANEEEDEEEDEDEAKGARARDDSEDGELESSQETNESDLEGAAGGSSKRRPAAAVRKPAAAEEKHAAADRSPSLEVHKPRSQVRQWTAGDYSEAQMREMAADMVSKLCTREITEATVKARGEELLRDKFGVAEAVAMLRLQPTRRPRGGGGGGPPGKDPFKDTLRDGLPGGGEEAEEEEEEDDDDGCMVVYEGEPEEELMWLPEEMGKRAARGWVKARGGQRCTRCQQDKFVHACLSHSCQKRNQATRNQHMAIVVRPKARNRMSKGARQREFLGFMAKKRALEASLAADMQEADDALRRTRQKRAG</sequence>
<keyword evidence="3" id="KW-1185">Reference proteome</keyword>
<reference evidence="2" key="1">
    <citation type="submission" date="2023-10" db="EMBL/GenBank/DDBJ databases">
        <authorList>
            <person name="Chen Y."/>
            <person name="Shah S."/>
            <person name="Dougan E. K."/>
            <person name="Thang M."/>
            <person name="Chan C."/>
        </authorList>
    </citation>
    <scope>NUCLEOTIDE SEQUENCE [LARGE SCALE GENOMIC DNA]</scope>
</reference>
<comment type="caution">
    <text evidence="2">The sequence shown here is derived from an EMBL/GenBank/DDBJ whole genome shotgun (WGS) entry which is preliminary data.</text>
</comment>
<feature type="region of interest" description="Disordered" evidence="1">
    <location>
        <begin position="562"/>
        <end position="606"/>
    </location>
</feature>
<protein>
    <submittedName>
        <fullName evidence="2">Uncharacterized protein</fullName>
    </submittedName>
</protein>
<dbReference type="EMBL" id="CAUYUJ010005669">
    <property type="protein sequence ID" value="CAK0814516.1"/>
    <property type="molecule type" value="Genomic_DNA"/>
</dbReference>
<feature type="compositionally biased region" description="Acidic residues" evidence="1">
    <location>
        <begin position="423"/>
        <end position="434"/>
    </location>
</feature>
<feature type="region of interest" description="Disordered" evidence="1">
    <location>
        <begin position="281"/>
        <end position="322"/>
    </location>
</feature>
<evidence type="ECO:0000313" key="3">
    <source>
        <dbReference type="Proteomes" id="UP001189429"/>
    </source>
</evidence>
<organism evidence="2 3">
    <name type="scientific">Prorocentrum cordatum</name>
    <dbReference type="NCBI Taxonomy" id="2364126"/>
    <lineage>
        <taxon>Eukaryota</taxon>
        <taxon>Sar</taxon>
        <taxon>Alveolata</taxon>
        <taxon>Dinophyceae</taxon>
        <taxon>Prorocentrales</taxon>
        <taxon>Prorocentraceae</taxon>
        <taxon>Prorocentrum</taxon>
    </lineage>
</organism>
<evidence type="ECO:0000313" key="2">
    <source>
        <dbReference type="EMBL" id="CAK0814516.1"/>
    </source>
</evidence>
<feature type="region of interest" description="Disordered" evidence="1">
    <location>
        <begin position="248"/>
        <end position="268"/>
    </location>
</feature>
<feature type="region of interest" description="Disordered" evidence="1">
    <location>
        <begin position="389"/>
        <end position="510"/>
    </location>
</feature>
<feature type="compositionally biased region" description="Basic and acidic residues" evidence="1">
    <location>
        <begin position="282"/>
        <end position="292"/>
    </location>
</feature>
<gene>
    <name evidence="2" type="ORF">PCOR1329_LOCUS18097</name>
</gene>